<dbReference type="GO" id="GO:0005886">
    <property type="term" value="C:plasma membrane"/>
    <property type="evidence" value="ECO:0007669"/>
    <property type="project" value="TreeGrafter"/>
</dbReference>
<dbReference type="SUPFAM" id="SSF103473">
    <property type="entry name" value="MFS general substrate transporter"/>
    <property type="match status" value="1"/>
</dbReference>
<name>A0AAD6Y9B3_9AGAR</name>
<feature type="transmembrane region" description="Helical" evidence="5">
    <location>
        <begin position="261"/>
        <end position="283"/>
    </location>
</feature>
<accession>A0AAD6Y9B3</accession>
<keyword evidence="4 5" id="KW-0472">Membrane</keyword>
<proteinExistence type="predicted"/>
<evidence type="ECO:0000313" key="7">
    <source>
        <dbReference type="EMBL" id="KAJ7206655.1"/>
    </source>
</evidence>
<feature type="transmembrane region" description="Helical" evidence="5">
    <location>
        <begin position="184"/>
        <end position="200"/>
    </location>
</feature>
<keyword evidence="3 5" id="KW-1133">Transmembrane helix</keyword>
<comment type="caution">
    <text evidence="7">The sequence shown here is derived from an EMBL/GenBank/DDBJ whole genome shotgun (WGS) entry which is preliminary data.</text>
</comment>
<dbReference type="EMBL" id="JARJCW010000062">
    <property type="protein sequence ID" value="KAJ7200629.1"/>
    <property type="molecule type" value="Genomic_DNA"/>
</dbReference>
<dbReference type="GO" id="GO:0022857">
    <property type="term" value="F:transmembrane transporter activity"/>
    <property type="evidence" value="ECO:0007669"/>
    <property type="project" value="InterPro"/>
</dbReference>
<gene>
    <name evidence="7" type="ORF">GGX14DRAFT_637751</name>
    <name evidence="6" type="ORF">GGX14DRAFT_660009</name>
</gene>
<feature type="transmembrane region" description="Helical" evidence="5">
    <location>
        <begin position="335"/>
        <end position="357"/>
    </location>
</feature>
<evidence type="ECO:0000256" key="2">
    <source>
        <dbReference type="ARBA" id="ARBA00022692"/>
    </source>
</evidence>
<dbReference type="AlphaFoldDB" id="A0AAD6Y9B3"/>
<evidence type="ECO:0000256" key="3">
    <source>
        <dbReference type="ARBA" id="ARBA00022989"/>
    </source>
</evidence>
<evidence type="ECO:0000256" key="4">
    <source>
        <dbReference type="ARBA" id="ARBA00023136"/>
    </source>
</evidence>
<protein>
    <submittedName>
        <fullName evidence="7">Permease of the major facilitator superfamily</fullName>
    </submittedName>
</protein>
<dbReference type="Pfam" id="PF07690">
    <property type="entry name" value="MFS_1"/>
    <property type="match status" value="1"/>
</dbReference>
<evidence type="ECO:0000256" key="1">
    <source>
        <dbReference type="ARBA" id="ARBA00004141"/>
    </source>
</evidence>
<feature type="transmembrane region" description="Helical" evidence="5">
    <location>
        <begin position="113"/>
        <end position="131"/>
    </location>
</feature>
<keyword evidence="8" id="KW-1185">Reference proteome</keyword>
<dbReference type="InterPro" id="IPR011701">
    <property type="entry name" value="MFS"/>
</dbReference>
<dbReference type="PANTHER" id="PTHR23501">
    <property type="entry name" value="MAJOR FACILITATOR SUPERFAMILY"/>
    <property type="match status" value="1"/>
</dbReference>
<evidence type="ECO:0000313" key="6">
    <source>
        <dbReference type="EMBL" id="KAJ7200629.1"/>
    </source>
</evidence>
<feature type="transmembrane region" description="Helical" evidence="5">
    <location>
        <begin position="47"/>
        <end position="65"/>
    </location>
</feature>
<feature type="transmembrane region" description="Helical" evidence="5">
    <location>
        <begin position="232"/>
        <end position="249"/>
    </location>
</feature>
<keyword evidence="2 5" id="KW-0812">Transmembrane</keyword>
<organism evidence="7 8">
    <name type="scientific">Mycena pura</name>
    <dbReference type="NCBI Taxonomy" id="153505"/>
    <lineage>
        <taxon>Eukaryota</taxon>
        <taxon>Fungi</taxon>
        <taxon>Dikarya</taxon>
        <taxon>Basidiomycota</taxon>
        <taxon>Agaricomycotina</taxon>
        <taxon>Agaricomycetes</taxon>
        <taxon>Agaricomycetidae</taxon>
        <taxon>Agaricales</taxon>
        <taxon>Marasmiineae</taxon>
        <taxon>Mycenaceae</taxon>
        <taxon>Mycena</taxon>
    </lineage>
</organism>
<feature type="transmembrane region" description="Helical" evidence="5">
    <location>
        <begin position="12"/>
        <end position="35"/>
    </location>
</feature>
<dbReference type="Proteomes" id="UP001219525">
    <property type="component" value="Unassembled WGS sequence"/>
</dbReference>
<dbReference type="EMBL" id="JARJCW010000039">
    <property type="protein sequence ID" value="KAJ7206655.1"/>
    <property type="molecule type" value="Genomic_DNA"/>
</dbReference>
<comment type="subcellular location">
    <subcellularLocation>
        <location evidence="1">Membrane</location>
        <topology evidence="1">Multi-pass membrane protein</topology>
    </subcellularLocation>
</comment>
<evidence type="ECO:0000313" key="8">
    <source>
        <dbReference type="Proteomes" id="UP001219525"/>
    </source>
</evidence>
<feature type="transmembrane region" description="Helical" evidence="5">
    <location>
        <begin position="207"/>
        <end position="226"/>
    </location>
</feature>
<feature type="transmembrane region" description="Helical" evidence="5">
    <location>
        <begin position="86"/>
        <end position="107"/>
    </location>
</feature>
<evidence type="ECO:0000256" key="5">
    <source>
        <dbReference type="SAM" id="Phobius"/>
    </source>
</evidence>
<dbReference type="InterPro" id="IPR036259">
    <property type="entry name" value="MFS_trans_sf"/>
</dbReference>
<sequence length="373" mass="39729">MANNVPLIKRPLYAAAIGGMYGVTSVAGPLMGGTFTDKVSCHWRWCFYINLPLGGVTLAIVILLFKMPRAPQIKQEPGTLIMMQRLSLLDPLGTLVFVPAIGGSMYARKFGRIVALLVLFGILIGLFPVQATIPPRILKQRSIWSGSFYQLGIICPLLLCRIWFQAVHGVSAVHSGSDSLPIVFPRPLILASIIAGGLITRVGYYAPFMIVSSVIFAIGAGLTSTLKVTSSPMSWISYEIVCGFGLGLGMQQPLLAVQAQVPVGTAVVFFSQTMGGALFVSVAQSVFTNKLVLGLAARVPGVDPLIVLNAGATSLTDAVPPQLPPDVLRAYNDGVQAIVSTFHCVAIAMATLSVFGAEWRSVKVQRTERVTGT</sequence>
<feature type="transmembrane region" description="Helical" evidence="5">
    <location>
        <begin position="143"/>
        <end position="164"/>
    </location>
</feature>
<dbReference type="Gene3D" id="1.20.1250.20">
    <property type="entry name" value="MFS general substrate transporter like domains"/>
    <property type="match status" value="1"/>
</dbReference>
<dbReference type="PANTHER" id="PTHR23501:SF199">
    <property type="entry name" value="MFS EFFLUX TRANSPORTER INPD-RELATED"/>
    <property type="match status" value="1"/>
</dbReference>
<reference evidence="7" key="1">
    <citation type="submission" date="2023-03" db="EMBL/GenBank/DDBJ databases">
        <title>Massive genome expansion in bonnet fungi (Mycena s.s.) driven by repeated elements and novel gene families across ecological guilds.</title>
        <authorList>
            <consortium name="Lawrence Berkeley National Laboratory"/>
            <person name="Harder C.B."/>
            <person name="Miyauchi S."/>
            <person name="Viragh M."/>
            <person name="Kuo A."/>
            <person name="Thoen E."/>
            <person name="Andreopoulos B."/>
            <person name="Lu D."/>
            <person name="Skrede I."/>
            <person name="Drula E."/>
            <person name="Henrissat B."/>
            <person name="Morin E."/>
            <person name="Kohler A."/>
            <person name="Barry K."/>
            <person name="LaButti K."/>
            <person name="Morin E."/>
            <person name="Salamov A."/>
            <person name="Lipzen A."/>
            <person name="Mereny Z."/>
            <person name="Hegedus B."/>
            <person name="Baldrian P."/>
            <person name="Stursova M."/>
            <person name="Weitz H."/>
            <person name="Taylor A."/>
            <person name="Grigoriev I.V."/>
            <person name="Nagy L.G."/>
            <person name="Martin F."/>
            <person name="Kauserud H."/>
        </authorList>
    </citation>
    <scope>NUCLEOTIDE SEQUENCE</scope>
    <source>
        <strain evidence="7">9144</strain>
    </source>
</reference>